<sequence length="421" mass="45404">MVPQDLQKAFDIVDTISGHIRPFKAPKGVKKGSGKKGDASNPLKRDRLPRDDFPGPAKARADAEKAGKLGDACVIPREKQVRKVGSNTVRELICDDQQKTSTVDWIVTSVVYPTATAAPTVQVIATCSKQYGQACEHYSSVIRENPKVATVTCAPDAGSINPKRDPAPAAAKWQKEHSGQGWLDAPQDAKTNPDKDKNLTEICDKSEYPPSVLIDPKSQEFLQGGSTKDAQLIRFMPKAQAKAASRMFDGVCLTGPLQGMDAGAIKAACDKSDKTTSFTRKSTIHRCKIDVDKRPVFSIGKFDHDKQDNDGLNANSPCWPSSKAGSDPGFALLRVDPFYSKNAAPKKDYTKSVSDSPAAGTANKTGTLREAPLGNTTKMAPVAPVKTKGFFEQFGEMLFGVARNPTKVGKRFRVVEAAVLP</sequence>
<evidence type="ECO:0000313" key="2">
    <source>
        <dbReference type="EMBL" id="CEJ93910.1"/>
    </source>
</evidence>
<dbReference type="EMBL" id="CDHN01000006">
    <property type="protein sequence ID" value="CEJ93910.1"/>
    <property type="molecule type" value="Genomic_DNA"/>
</dbReference>
<feature type="compositionally biased region" description="Basic and acidic residues" evidence="1">
    <location>
        <begin position="191"/>
        <end position="200"/>
    </location>
</feature>
<feature type="region of interest" description="Disordered" evidence="1">
    <location>
        <begin position="23"/>
        <end position="64"/>
    </location>
</feature>
<feature type="region of interest" description="Disordered" evidence="1">
    <location>
        <begin position="346"/>
        <end position="375"/>
    </location>
</feature>
<evidence type="ECO:0000256" key="1">
    <source>
        <dbReference type="SAM" id="MobiDB-lite"/>
    </source>
</evidence>
<dbReference type="AlphaFoldDB" id="A0A0A1TQ28"/>
<dbReference type="HOGENOM" id="CLU_703998_0_0_1"/>
<dbReference type="STRING" id="1531966.A0A0A1TQ28"/>
<proteinExistence type="predicted"/>
<feature type="region of interest" description="Disordered" evidence="1">
    <location>
        <begin position="156"/>
        <end position="200"/>
    </location>
</feature>
<protein>
    <submittedName>
        <fullName evidence="2">Uncharacterized protein</fullName>
    </submittedName>
</protein>
<organism evidence="2 3">
    <name type="scientific">[Torrubiella] hemipterigena</name>
    <dbReference type="NCBI Taxonomy" id="1531966"/>
    <lineage>
        <taxon>Eukaryota</taxon>
        <taxon>Fungi</taxon>
        <taxon>Dikarya</taxon>
        <taxon>Ascomycota</taxon>
        <taxon>Pezizomycotina</taxon>
        <taxon>Sordariomycetes</taxon>
        <taxon>Hypocreomycetidae</taxon>
        <taxon>Hypocreales</taxon>
        <taxon>Clavicipitaceae</taxon>
        <taxon>Clavicipitaceae incertae sedis</taxon>
        <taxon>'Torrubiella' clade</taxon>
    </lineage>
</organism>
<name>A0A0A1TQ28_9HYPO</name>
<evidence type="ECO:0000313" key="3">
    <source>
        <dbReference type="Proteomes" id="UP000039046"/>
    </source>
</evidence>
<reference evidence="2 3" key="1">
    <citation type="journal article" date="2015" name="Genome Announc.">
        <title>Draft Genome Sequence and Gene Annotation of the Entomopathogenic Fungus Verticillium hemipterigenum.</title>
        <authorList>
            <person name="Horn F."/>
            <person name="Habel A."/>
            <person name="Scharf D.H."/>
            <person name="Dworschak J."/>
            <person name="Brakhage A.A."/>
            <person name="Guthke R."/>
            <person name="Hertweck C."/>
            <person name="Linde J."/>
        </authorList>
    </citation>
    <scope>NUCLEOTIDE SEQUENCE [LARGE SCALE GENOMIC DNA]</scope>
</reference>
<accession>A0A0A1TQ28</accession>
<feature type="compositionally biased region" description="Basic residues" evidence="1">
    <location>
        <begin position="23"/>
        <end position="34"/>
    </location>
</feature>
<feature type="compositionally biased region" description="Basic and acidic residues" evidence="1">
    <location>
        <begin position="35"/>
        <end position="64"/>
    </location>
</feature>
<dbReference type="Proteomes" id="UP000039046">
    <property type="component" value="Unassembled WGS sequence"/>
</dbReference>
<gene>
    <name evidence="2" type="ORF">VHEMI09470</name>
</gene>
<keyword evidence="3" id="KW-1185">Reference proteome</keyword>
<dbReference type="OrthoDB" id="4957123at2759"/>